<accession>A0A399D611</accession>
<keyword evidence="5" id="KW-0998">Cell outer membrane</keyword>
<dbReference type="AlphaFoldDB" id="A0A399D611"/>
<dbReference type="CDD" id="cd08977">
    <property type="entry name" value="SusD"/>
    <property type="match status" value="1"/>
</dbReference>
<keyword evidence="10" id="KW-1185">Reference proteome</keyword>
<feature type="domain" description="SusD-like N-terminal" evidence="8">
    <location>
        <begin position="79"/>
        <end position="206"/>
    </location>
</feature>
<evidence type="ECO:0000256" key="5">
    <source>
        <dbReference type="ARBA" id="ARBA00023237"/>
    </source>
</evidence>
<evidence type="ECO:0000256" key="6">
    <source>
        <dbReference type="SAM" id="SignalP"/>
    </source>
</evidence>
<name>A0A399D611_9BACT</name>
<reference evidence="9 10" key="1">
    <citation type="journal article" date="2015" name="Int. J. Syst. Evol. Microbiol.">
        <title>Mariniphaga sediminis sp. nov., isolated from coastal sediment.</title>
        <authorList>
            <person name="Wang F.Q."/>
            <person name="Shen Q.Y."/>
            <person name="Chen G.J."/>
            <person name="Du Z.J."/>
        </authorList>
    </citation>
    <scope>NUCLEOTIDE SEQUENCE [LARGE SCALE GENOMIC DNA]</scope>
    <source>
        <strain evidence="9 10">SY21</strain>
    </source>
</reference>
<keyword evidence="4" id="KW-0472">Membrane</keyword>
<organism evidence="9 10">
    <name type="scientific">Mariniphaga sediminis</name>
    <dbReference type="NCBI Taxonomy" id="1628158"/>
    <lineage>
        <taxon>Bacteria</taxon>
        <taxon>Pseudomonadati</taxon>
        <taxon>Bacteroidota</taxon>
        <taxon>Bacteroidia</taxon>
        <taxon>Marinilabiliales</taxon>
        <taxon>Prolixibacteraceae</taxon>
        <taxon>Mariniphaga</taxon>
    </lineage>
</organism>
<dbReference type="InterPro" id="IPR011990">
    <property type="entry name" value="TPR-like_helical_dom_sf"/>
</dbReference>
<dbReference type="Gene3D" id="1.25.40.390">
    <property type="match status" value="1"/>
</dbReference>
<evidence type="ECO:0000259" key="7">
    <source>
        <dbReference type="Pfam" id="PF07980"/>
    </source>
</evidence>
<comment type="subcellular location">
    <subcellularLocation>
        <location evidence="1">Cell outer membrane</location>
    </subcellularLocation>
</comment>
<comment type="similarity">
    <text evidence="2">Belongs to the SusD family.</text>
</comment>
<protein>
    <submittedName>
        <fullName evidence="9">RagB/SusD family nutrient uptake outer membrane protein</fullName>
    </submittedName>
</protein>
<sequence length="555" mass="64187">MKYKMIYRSLIAFILFTGCSQNLDLAPLDTISDATFWKTASDFKLGTNNLYLSLPVFDRADLESDIAFTYSNPISNGTYQTTETSGLWSTPYVYIRRCNNIIEKADLFSDDAEIQRFVAEAKFFRAFNYWNLFRLYGGVPIITKVLDTDSEELYTERAGRKETVDYILKDLKEAIEFLPEQSSLSATDIGRITKGAANSLRARISLFEGTWNKYHNESGANEYLDIAISASQSVINSSQYELYSGKGNESYRYLFIEEGDESEEAILDRRYQVDVFAHQFPYVLDQSCYPPTKKLADMYLCKDGLPITKSELFNGYGTMTSEYENRDPRMSMTMIIPGTKTNRPLYTDPVINYPFFPQRVGNTGYICYKYMSELKYDRPRDNSNDYDLHVIRYAEVLLIYAEAVFEKNGAISDADLDKSINIVRNRVDMPPLTNQFIMDNGLDMREEIRRERTIELALEGFRYDDLRRWKIAETEMPQTIKGINIKVPDWQQAFLDDGVKNLYADEAWQSNTDENGFMISEKASGRYFDPEKHYLRPIPTKEVLINPNLEQNPGW</sequence>
<evidence type="ECO:0000256" key="1">
    <source>
        <dbReference type="ARBA" id="ARBA00004442"/>
    </source>
</evidence>
<evidence type="ECO:0000256" key="4">
    <source>
        <dbReference type="ARBA" id="ARBA00023136"/>
    </source>
</evidence>
<evidence type="ECO:0000256" key="3">
    <source>
        <dbReference type="ARBA" id="ARBA00022729"/>
    </source>
</evidence>
<comment type="caution">
    <text evidence="9">The sequence shown here is derived from an EMBL/GenBank/DDBJ whole genome shotgun (WGS) entry which is preliminary data.</text>
</comment>
<dbReference type="Pfam" id="PF07980">
    <property type="entry name" value="SusD_RagB"/>
    <property type="match status" value="1"/>
</dbReference>
<gene>
    <name evidence="9" type="ORF">D1164_01205</name>
</gene>
<feature type="domain" description="RagB/SusD" evidence="7">
    <location>
        <begin position="287"/>
        <end position="555"/>
    </location>
</feature>
<dbReference type="OrthoDB" id="1031584at2"/>
<feature type="signal peptide" evidence="6">
    <location>
        <begin position="1"/>
        <end position="22"/>
    </location>
</feature>
<evidence type="ECO:0000313" key="9">
    <source>
        <dbReference type="EMBL" id="RIH67079.1"/>
    </source>
</evidence>
<dbReference type="Pfam" id="PF14322">
    <property type="entry name" value="SusD-like_3"/>
    <property type="match status" value="1"/>
</dbReference>
<evidence type="ECO:0000256" key="2">
    <source>
        <dbReference type="ARBA" id="ARBA00006275"/>
    </source>
</evidence>
<dbReference type="RefSeq" id="WP_119348103.1">
    <property type="nucleotide sequence ID" value="NZ_QWET01000001.1"/>
</dbReference>
<evidence type="ECO:0000313" key="10">
    <source>
        <dbReference type="Proteomes" id="UP000266441"/>
    </source>
</evidence>
<evidence type="ECO:0000259" key="8">
    <source>
        <dbReference type="Pfam" id="PF14322"/>
    </source>
</evidence>
<dbReference type="GO" id="GO:0009279">
    <property type="term" value="C:cell outer membrane"/>
    <property type="evidence" value="ECO:0007669"/>
    <property type="project" value="UniProtKB-SubCell"/>
</dbReference>
<proteinExistence type="inferred from homology"/>
<dbReference type="PROSITE" id="PS51257">
    <property type="entry name" value="PROKAR_LIPOPROTEIN"/>
    <property type="match status" value="1"/>
</dbReference>
<feature type="chain" id="PRO_5017211989" evidence="6">
    <location>
        <begin position="23"/>
        <end position="555"/>
    </location>
</feature>
<dbReference type="InterPro" id="IPR012944">
    <property type="entry name" value="SusD_RagB_dom"/>
</dbReference>
<dbReference type="InterPro" id="IPR033985">
    <property type="entry name" value="SusD-like_N"/>
</dbReference>
<keyword evidence="3 6" id="KW-0732">Signal</keyword>
<dbReference type="Proteomes" id="UP000266441">
    <property type="component" value="Unassembled WGS sequence"/>
</dbReference>
<dbReference type="SUPFAM" id="SSF48452">
    <property type="entry name" value="TPR-like"/>
    <property type="match status" value="1"/>
</dbReference>
<dbReference type="EMBL" id="QWET01000001">
    <property type="protein sequence ID" value="RIH67079.1"/>
    <property type="molecule type" value="Genomic_DNA"/>
</dbReference>